<name>A0A6P8AW06_PYRGI</name>
<dbReference type="KEGG" id="pgri:PgNI_08725"/>
<reference evidence="3" key="2">
    <citation type="submission" date="2019-10" db="EMBL/GenBank/DDBJ databases">
        <authorList>
            <consortium name="NCBI Genome Project"/>
        </authorList>
    </citation>
    <scope>NUCLEOTIDE SEQUENCE</scope>
    <source>
        <strain evidence="3">NI907</strain>
    </source>
</reference>
<reference evidence="3" key="3">
    <citation type="submission" date="2025-08" db="UniProtKB">
        <authorList>
            <consortium name="RefSeq"/>
        </authorList>
    </citation>
    <scope>IDENTIFICATION</scope>
    <source>
        <strain evidence="3">NI907</strain>
    </source>
</reference>
<reference evidence="2 3" key="1">
    <citation type="journal article" date="2019" name="Mol. Biol. Evol.">
        <title>Blast fungal genomes show frequent chromosomal changes, gene gains and losses, and effector gene turnover.</title>
        <authorList>
            <person name="Gomez Luciano L.B."/>
            <person name="Jason Tsai I."/>
            <person name="Chuma I."/>
            <person name="Tosa Y."/>
            <person name="Chen Y.H."/>
            <person name="Li J.Y."/>
            <person name="Li M.Y."/>
            <person name="Jade Lu M.Y."/>
            <person name="Nakayashiki H."/>
            <person name="Li W.H."/>
        </authorList>
    </citation>
    <scope>NUCLEOTIDE SEQUENCE [LARGE SCALE GENOMIC DNA]</scope>
    <source>
        <strain evidence="2 3">NI907</strain>
    </source>
</reference>
<evidence type="ECO:0000256" key="1">
    <source>
        <dbReference type="SAM" id="MobiDB-lite"/>
    </source>
</evidence>
<proteinExistence type="predicted"/>
<feature type="region of interest" description="Disordered" evidence="1">
    <location>
        <begin position="1"/>
        <end position="45"/>
    </location>
</feature>
<feature type="compositionally biased region" description="Basic and acidic residues" evidence="1">
    <location>
        <begin position="81"/>
        <end position="95"/>
    </location>
</feature>
<feature type="compositionally biased region" description="Basic and acidic residues" evidence="1">
    <location>
        <begin position="61"/>
        <end position="71"/>
    </location>
</feature>
<dbReference type="AlphaFoldDB" id="A0A6P8AW06"/>
<feature type="region of interest" description="Disordered" evidence="1">
    <location>
        <begin position="61"/>
        <end position="142"/>
    </location>
</feature>
<feature type="compositionally biased region" description="Basic and acidic residues" evidence="1">
    <location>
        <begin position="8"/>
        <end position="31"/>
    </location>
</feature>
<gene>
    <name evidence="3" type="ORF">PgNI_08725</name>
</gene>
<dbReference type="GeneID" id="41963625"/>
<accession>A0A6P8AW06</accession>
<dbReference type="Proteomes" id="UP000515153">
    <property type="component" value="Chromosome V"/>
</dbReference>
<organism evidence="2 3">
    <name type="scientific">Pyricularia grisea</name>
    <name type="common">Crabgrass-specific blast fungus</name>
    <name type="synonym">Magnaporthe grisea</name>
    <dbReference type="NCBI Taxonomy" id="148305"/>
    <lineage>
        <taxon>Eukaryota</taxon>
        <taxon>Fungi</taxon>
        <taxon>Dikarya</taxon>
        <taxon>Ascomycota</taxon>
        <taxon>Pezizomycotina</taxon>
        <taxon>Sordariomycetes</taxon>
        <taxon>Sordariomycetidae</taxon>
        <taxon>Magnaporthales</taxon>
        <taxon>Pyriculariaceae</taxon>
        <taxon>Pyricularia</taxon>
    </lineage>
</organism>
<sequence length="142" mass="15731">MQPPVPLERLHRPAASDDARRRTRGSHERVPCVDVGPVGGGGELRDDALLYRAEWSDLIAARRDDAKDSRNQENPVVAGSRKHDAGSGHHDRSDTQDGAAAQPVGHCGQEEAEQHVTDKRQAEEETDQAFRVAQRAQVWDQR</sequence>
<dbReference type="RefSeq" id="XP_030979070.1">
    <property type="nucleotide sequence ID" value="XM_031128717.1"/>
</dbReference>
<evidence type="ECO:0000313" key="3">
    <source>
        <dbReference type="RefSeq" id="XP_030979070.1"/>
    </source>
</evidence>
<protein>
    <submittedName>
        <fullName evidence="3">Uncharacterized protein</fullName>
    </submittedName>
</protein>
<evidence type="ECO:0000313" key="2">
    <source>
        <dbReference type="Proteomes" id="UP000515153"/>
    </source>
</evidence>
<feature type="compositionally biased region" description="Basic and acidic residues" evidence="1">
    <location>
        <begin position="108"/>
        <end position="123"/>
    </location>
</feature>
<keyword evidence="2" id="KW-1185">Reference proteome</keyword>